<organism evidence="2 3">
    <name type="scientific">Solicola gregarius</name>
    <dbReference type="NCBI Taxonomy" id="2908642"/>
    <lineage>
        <taxon>Bacteria</taxon>
        <taxon>Bacillati</taxon>
        <taxon>Actinomycetota</taxon>
        <taxon>Actinomycetes</taxon>
        <taxon>Propionibacteriales</taxon>
        <taxon>Nocardioidaceae</taxon>
        <taxon>Solicola</taxon>
    </lineage>
</organism>
<name>A0AA46YKJ0_9ACTN</name>
<keyword evidence="1" id="KW-0472">Membrane</keyword>
<feature type="transmembrane region" description="Helical" evidence="1">
    <location>
        <begin position="6"/>
        <end position="31"/>
    </location>
</feature>
<keyword evidence="3" id="KW-1185">Reference proteome</keyword>
<evidence type="ECO:0000256" key="1">
    <source>
        <dbReference type="SAM" id="Phobius"/>
    </source>
</evidence>
<proteinExistence type="predicted"/>
<dbReference type="Proteomes" id="UP001164390">
    <property type="component" value="Chromosome"/>
</dbReference>
<protein>
    <submittedName>
        <fullName evidence="2">Uncharacterized protein</fullName>
    </submittedName>
</protein>
<feature type="transmembrane region" description="Helical" evidence="1">
    <location>
        <begin position="69"/>
        <end position="88"/>
    </location>
</feature>
<gene>
    <name evidence="2" type="ORF">L0C25_15875</name>
</gene>
<keyword evidence="1" id="KW-0812">Transmembrane</keyword>
<accession>A0AA46YKJ0</accession>
<evidence type="ECO:0000313" key="3">
    <source>
        <dbReference type="Proteomes" id="UP001164390"/>
    </source>
</evidence>
<dbReference type="RefSeq" id="WP_271632661.1">
    <property type="nucleotide sequence ID" value="NZ_CP094970.1"/>
</dbReference>
<feature type="transmembrane region" description="Helical" evidence="1">
    <location>
        <begin position="43"/>
        <end position="63"/>
    </location>
</feature>
<evidence type="ECO:0000313" key="2">
    <source>
        <dbReference type="EMBL" id="UYM04018.1"/>
    </source>
</evidence>
<dbReference type="AlphaFoldDB" id="A0AA46YKJ0"/>
<dbReference type="KEGG" id="sgrg:L0C25_15875"/>
<sequence length="89" mass="9690">MHITKVQQWVASGMLGAFGFALAASLSYSAWLMLDRDKPGNAWGLWVMGLIVGVLVMFGTRIIHKVSPVSWWLLAGAIPAAVGAYFLLR</sequence>
<reference evidence="2" key="1">
    <citation type="submission" date="2022-01" db="EMBL/GenBank/DDBJ databases">
        <title>Nocardioidaceae gen. sp. A5X3R13.</title>
        <authorList>
            <person name="Lopez Marin M.A."/>
            <person name="Uhlik O."/>
        </authorList>
    </citation>
    <scope>NUCLEOTIDE SEQUENCE</scope>
    <source>
        <strain evidence="2">A5X3R13</strain>
    </source>
</reference>
<keyword evidence="1" id="KW-1133">Transmembrane helix</keyword>
<dbReference type="EMBL" id="CP094970">
    <property type="protein sequence ID" value="UYM04018.1"/>
    <property type="molecule type" value="Genomic_DNA"/>
</dbReference>